<feature type="transmembrane region" description="Helical" evidence="3">
    <location>
        <begin position="46"/>
        <end position="69"/>
    </location>
</feature>
<evidence type="ECO:0000256" key="2">
    <source>
        <dbReference type="ARBA" id="ARBA00034247"/>
    </source>
</evidence>
<dbReference type="NCBIfam" id="TIGR00254">
    <property type="entry name" value="GGDEF"/>
    <property type="match status" value="1"/>
</dbReference>
<dbReference type="EC" id="2.7.7.65" evidence="1"/>
<sequence>MQTTGTPPTVSLAILRKMVLLTGGSVVLSLVITTTIMVLIGETGALPLALPIAGFCPLLVTPPATYVFCRRTMELQAANKALGEAHRNLSEVHARLKAAHEDLEHRASHDTMTGLANRDRFLAHLSDLKRQSDSGYLLMIDADHFKQINDLHGHDAGDGALLAVGQAIAGSIRDTDLGARIGGEEFAVILRGSSTENATGIAERIRSNVEDICITAADGSQLKVTVSIGGAPFAPDTRTKEVMRQADSQLYQAKRNGRNCVVIAGGMTRAA</sequence>
<evidence type="ECO:0000313" key="6">
    <source>
        <dbReference type="Proteomes" id="UP001320715"/>
    </source>
</evidence>
<reference evidence="5 6" key="1">
    <citation type="submission" date="2020-01" db="EMBL/GenBank/DDBJ databases">
        <title>Genomes of bacteria type strains.</title>
        <authorList>
            <person name="Chen J."/>
            <person name="Zhu S."/>
            <person name="Yang J."/>
        </authorList>
    </citation>
    <scope>NUCLEOTIDE SEQUENCE [LARGE SCALE GENOMIC DNA]</scope>
    <source>
        <strain evidence="5 6">DSM 16655</strain>
    </source>
</reference>
<dbReference type="RefSeq" id="WP_252916174.1">
    <property type="nucleotide sequence ID" value="NZ_JAAAML010000002.1"/>
</dbReference>
<dbReference type="PROSITE" id="PS50887">
    <property type="entry name" value="GGDEF"/>
    <property type="match status" value="1"/>
</dbReference>
<proteinExistence type="predicted"/>
<keyword evidence="3" id="KW-0812">Transmembrane</keyword>
<organism evidence="5 6">
    <name type="scientific">Hoeflea alexandrii</name>
    <dbReference type="NCBI Taxonomy" id="288436"/>
    <lineage>
        <taxon>Bacteria</taxon>
        <taxon>Pseudomonadati</taxon>
        <taxon>Pseudomonadota</taxon>
        <taxon>Alphaproteobacteria</taxon>
        <taxon>Hyphomicrobiales</taxon>
        <taxon>Rhizobiaceae</taxon>
        <taxon>Hoeflea</taxon>
    </lineage>
</organism>
<accession>A0ABT1CV69</accession>
<dbReference type="SMART" id="SM00267">
    <property type="entry name" value="GGDEF"/>
    <property type="match status" value="1"/>
</dbReference>
<dbReference type="InterPro" id="IPR043128">
    <property type="entry name" value="Rev_trsase/Diguanyl_cyclase"/>
</dbReference>
<dbReference type="InterPro" id="IPR029787">
    <property type="entry name" value="Nucleotide_cyclase"/>
</dbReference>
<keyword evidence="6" id="KW-1185">Reference proteome</keyword>
<dbReference type="PANTHER" id="PTHR45138">
    <property type="entry name" value="REGULATORY COMPONENTS OF SENSORY TRANSDUCTION SYSTEM"/>
    <property type="match status" value="1"/>
</dbReference>
<dbReference type="PANTHER" id="PTHR45138:SF9">
    <property type="entry name" value="DIGUANYLATE CYCLASE DGCM-RELATED"/>
    <property type="match status" value="1"/>
</dbReference>
<evidence type="ECO:0000313" key="5">
    <source>
        <dbReference type="EMBL" id="MCO6409251.1"/>
    </source>
</evidence>
<feature type="transmembrane region" description="Helical" evidence="3">
    <location>
        <begin position="18"/>
        <end position="40"/>
    </location>
</feature>
<evidence type="ECO:0000256" key="1">
    <source>
        <dbReference type="ARBA" id="ARBA00012528"/>
    </source>
</evidence>
<dbReference type="SUPFAM" id="SSF55073">
    <property type="entry name" value="Nucleotide cyclase"/>
    <property type="match status" value="1"/>
</dbReference>
<feature type="domain" description="GGDEF" evidence="4">
    <location>
        <begin position="133"/>
        <end position="266"/>
    </location>
</feature>
<dbReference type="EMBL" id="JAAAML010000002">
    <property type="protein sequence ID" value="MCO6409251.1"/>
    <property type="molecule type" value="Genomic_DNA"/>
</dbReference>
<dbReference type="Gene3D" id="3.30.70.270">
    <property type="match status" value="1"/>
</dbReference>
<dbReference type="Pfam" id="PF00990">
    <property type="entry name" value="GGDEF"/>
    <property type="match status" value="1"/>
</dbReference>
<gene>
    <name evidence="5" type="ORF">GTW23_13785</name>
</gene>
<dbReference type="InterPro" id="IPR050469">
    <property type="entry name" value="Diguanylate_Cyclase"/>
</dbReference>
<comment type="caution">
    <text evidence="5">The sequence shown here is derived from an EMBL/GenBank/DDBJ whole genome shotgun (WGS) entry which is preliminary data.</text>
</comment>
<comment type="catalytic activity">
    <reaction evidence="2">
        <text>2 GTP = 3',3'-c-di-GMP + 2 diphosphate</text>
        <dbReference type="Rhea" id="RHEA:24898"/>
        <dbReference type="ChEBI" id="CHEBI:33019"/>
        <dbReference type="ChEBI" id="CHEBI:37565"/>
        <dbReference type="ChEBI" id="CHEBI:58805"/>
        <dbReference type="EC" id="2.7.7.65"/>
    </reaction>
</comment>
<evidence type="ECO:0000256" key="3">
    <source>
        <dbReference type="SAM" id="Phobius"/>
    </source>
</evidence>
<dbReference type="Proteomes" id="UP001320715">
    <property type="component" value="Unassembled WGS sequence"/>
</dbReference>
<keyword evidence="3" id="KW-1133">Transmembrane helix</keyword>
<protein>
    <recommendedName>
        <fullName evidence="1">diguanylate cyclase</fullName>
        <ecNumber evidence="1">2.7.7.65</ecNumber>
    </recommendedName>
</protein>
<keyword evidence="3" id="KW-0472">Membrane</keyword>
<name>A0ABT1CV69_9HYPH</name>
<evidence type="ECO:0000259" key="4">
    <source>
        <dbReference type="PROSITE" id="PS50887"/>
    </source>
</evidence>
<dbReference type="CDD" id="cd01949">
    <property type="entry name" value="GGDEF"/>
    <property type="match status" value="1"/>
</dbReference>
<dbReference type="InterPro" id="IPR000160">
    <property type="entry name" value="GGDEF_dom"/>
</dbReference>